<keyword evidence="4" id="KW-1185">Reference proteome</keyword>
<accession>A0A1B2A8T2</accession>
<evidence type="ECO:0000313" key="3">
    <source>
        <dbReference type="EMBL" id="ANY18577.1"/>
    </source>
</evidence>
<organism evidence="3 4">
    <name type="scientific">Tsuneonella dongtanensis</name>
    <dbReference type="NCBI Taxonomy" id="692370"/>
    <lineage>
        <taxon>Bacteria</taxon>
        <taxon>Pseudomonadati</taxon>
        <taxon>Pseudomonadota</taxon>
        <taxon>Alphaproteobacteria</taxon>
        <taxon>Sphingomonadales</taxon>
        <taxon>Erythrobacteraceae</taxon>
        <taxon>Tsuneonella</taxon>
    </lineage>
</organism>
<dbReference type="Proteomes" id="UP000092932">
    <property type="component" value="Chromosome"/>
</dbReference>
<name>A0A1B2A8T2_9SPHN</name>
<dbReference type="AlphaFoldDB" id="A0A1B2A8T2"/>
<keyword evidence="2" id="KW-0732">Signal</keyword>
<proteinExistence type="predicted"/>
<sequence length="140" mass="14805">MTEVRPDLTGGQRLPKSIFAAAAAVLFALSSPALAAPGDMSVGTFLAKAEALKKKGPLALMSSDVGLLKGEVQASGQSYRERIKADKAAGRKPHSCPPEKASMNSDDLLAHLRSYPGASRKSVTIRQAFSDLMKSRYPCS</sequence>
<feature type="signal peptide" evidence="2">
    <location>
        <begin position="1"/>
        <end position="35"/>
    </location>
</feature>
<evidence type="ECO:0000256" key="2">
    <source>
        <dbReference type="SAM" id="SignalP"/>
    </source>
</evidence>
<evidence type="ECO:0008006" key="5">
    <source>
        <dbReference type="Google" id="ProtNLM"/>
    </source>
</evidence>
<feature type="region of interest" description="Disordered" evidence="1">
    <location>
        <begin position="83"/>
        <end position="104"/>
    </location>
</feature>
<protein>
    <recommendedName>
        <fullName evidence="5">Rap1a immunity protein domain-containing protein</fullName>
    </recommendedName>
</protein>
<evidence type="ECO:0000256" key="1">
    <source>
        <dbReference type="SAM" id="MobiDB-lite"/>
    </source>
</evidence>
<feature type="chain" id="PRO_5008533863" description="Rap1a immunity protein domain-containing protein" evidence="2">
    <location>
        <begin position="36"/>
        <end position="140"/>
    </location>
</feature>
<gene>
    <name evidence="3" type="ORF">A6F68_00041</name>
</gene>
<reference evidence="3 4" key="1">
    <citation type="submission" date="2016-07" db="EMBL/GenBank/DDBJ databases">
        <title>Complete genome sequence of Altererythrobacter dongtanensis KCTC 22672, a type strain with esterase isolated from tidal flat.</title>
        <authorList>
            <person name="Cheng H."/>
            <person name="Wu Y.-H."/>
            <person name="Zhou P."/>
            <person name="Huo Y.-Y."/>
            <person name="Wang C.-S."/>
            <person name="Xu X.-W."/>
        </authorList>
    </citation>
    <scope>NUCLEOTIDE SEQUENCE [LARGE SCALE GENOMIC DNA]</scope>
    <source>
        <strain evidence="3 4">KCTC 22672</strain>
    </source>
</reference>
<dbReference type="KEGG" id="ado:A6F68_00041"/>
<dbReference type="EMBL" id="CP016591">
    <property type="protein sequence ID" value="ANY18577.1"/>
    <property type="molecule type" value="Genomic_DNA"/>
</dbReference>
<evidence type="ECO:0000313" key="4">
    <source>
        <dbReference type="Proteomes" id="UP000092932"/>
    </source>
</evidence>